<keyword evidence="10" id="KW-1185">Reference proteome</keyword>
<evidence type="ECO:0000313" key="9">
    <source>
        <dbReference type="EMBL" id="WNH48299.1"/>
    </source>
</evidence>
<keyword evidence="6" id="KW-0238">DNA-binding</keyword>
<evidence type="ECO:0000256" key="7">
    <source>
        <dbReference type="ARBA" id="ARBA00023239"/>
    </source>
</evidence>
<dbReference type="PANTHER" id="PTHR13604:SF0">
    <property type="entry name" value="ABASIC SITE PROCESSING PROTEIN HMCES"/>
    <property type="match status" value="1"/>
</dbReference>
<dbReference type="EC" id="3.4.-.-" evidence="8"/>
<keyword evidence="2 8" id="KW-0645">Protease</keyword>
<proteinExistence type="inferred from homology"/>
<dbReference type="Pfam" id="PF02586">
    <property type="entry name" value="SRAP"/>
    <property type="match status" value="1"/>
</dbReference>
<keyword evidence="4 8" id="KW-0378">Hydrolase</keyword>
<dbReference type="Proteomes" id="UP001305421">
    <property type="component" value="Chromosome"/>
</dbReference>
<gene>
    <name evidence="9" type="ORF">PDM28_16755</name>
</gene>
<dbReference type="Gene3D" id="3.90.1680.10">
    <property type="entry name" value="SOS response associated peptidase-like"/>
    <property type="match status" value="1"/>
</dbReference>
<reference evidence="9 10" key="1">
    <citation type="submission" date="2022-12" db="EMBL/GenBank/DDBJ databases">
        <title>Two new species, Stenotrophomonas aracearum and Stenotrophomonas oahuensis, isolated from Anthurium (Araceae family) in Hawaii.</title>
        <authorList>
            <person name="Chunag S.C."/>
            <person name="Dobhal S."/>
            <person name="Alvarez A."/>
            <person name="Arif M."/>
        </authorList>
    </citation>
    <scope>NUCLEOTIDE SEQUENCE [LARGE SCALE GENOMIC DNA]</scope>
    <source>
        <strain evidence="9 10">A5588</strain>
    </source>
</reference>
<evidence type="ECO:0000256" key="4">
    <source>
        <dbReference type="ARBA" id="ARBA00022801"/>
    </source>
</evidence>
<keyword evidence="7" id="KW-0456">Lyase</keyword>
<dbReference type="InterPro" id="IPR036590">
    <property type="entry name" value="SRAP-like"/>
</dbReference>
<dbReference type="PANTHER" id="PTHR13604">
    <property type="entry name" value="DC12-RELATED"/>
    <property type="match status" value="1"/>
</dbReference>
<keyword evidence="3" id="KW-0227">DNA damage</keyword>
<evidence type="ECO:0000256" key="5">
    <source>
        <dbReference type="ARBA" id="ARBA00023124"/>
    </source>
</evidence>
<keyword evidence="5" id="KW-0190">Covalent protein-DNA linkage</keyword>
<evidence type="ECO:0000256" key="3">
    <source>
        <dbReference type="ARBA" id="ARBA00022763"/>
    </source>
</evidence>
<evidence type="ECO:0000313" key="10">
    <source>
        <dbReference type="Proteomes" id="UP001305421"/>
    </source>
</evidence>
<dbReference type="RefSeq" id="WP_311182912.1">
    <property type="nucleotide sequence ID" value="NZ_CP115543.1"/>
</dbReference>
<name>A0ABY9YD75_9GAMM</name>
<dbReference type="InterPro" id="IPR003738">
    <property type="entry name" value="SRAP"/>
</dbReference>
<accession>A0ABY9YD75</accession>
<dbReference type="SUPFAM" id="SSF143081">
    <property type="entry name" value="BB1717-like"/>
    <property type="match status" value="1"/>
</dbReference>
<evidence type="ECO:0000256" key="8">
    <source>
        <dbReference type="RuleBase" id="RU364100"/>
    </source>
</evidence>
<evidence type="ECO:0000256" key="2">
    <source>
        <dbReference type="ARBA" id="ARBA00022670"/>
    </source>
</evidence>
<evidence type="ECO:0000256" key="1">
    <source>
        <dbReference type="ARBA" id="ARBA00008136"/>
    </source>
</evidence>
<protein>
    <recommendedName>
        <fullName evidence="8">Abasic site processing protein</fullName>
        <ecNumber evidence="8">3.4.-.-</ecNumber>
    </recommendedName>
</protein>
<sequence length="159" mass="17098">MPDIHGGYYGWSVSPVDQKKDPWFTHADQTLWAAGLWEDASALLGRNNLGTFTVITGDSSGVPADIHARMPVWLQPGQAYSWMRADTSDAMAMLLASEPPAMKAYRVSRSGNTHVTMPSSCCSRSIGAPASGGKKGRYGGVPVCRSIGNFLDGHRKQVT</sequence>
<evidence type="ECO:0000256" key="6">
    <source>
        <dbReference type="ARBA" id="ARBA00023125"/>
    </source>
</evidence>
<comment type="similarity">
    <text evidence="1 8">Belongs to the SOS response-associated peptidase family.</text>
</comment>
<organism evidence="9 10">
    <name type="scientific">Stenotrophomonas aracearum</name>
    <dbReference type="NCBI Taxonomy" id="3003272"/>
    <lineage>
        <taxon>Bacteria</taxon>
        <taxon>Pseudomonadati</taxon>
        <taxon>Pseudomonadota</taxon>
        <taxon>Gammaproteobacteria</taxon>
        <taxon>Lysobacterales</taxon>
        <taxon>Lysobacteraceae</taxon>
        <taxon>Stenotrophomonas</taxon>
    </lineage>
</organism>
<dbReference type="EMBL" id="CP115543">
    <property type="protein sequence ID" value="WNH48299.1"/>
    <property type="molecule type" value="Genomic_DNA"/>
</dbReference>